<evidence type="ECO:0000313" key="4">
    <source>
        <dbReference type="Proteomes" id="UP000801492"/>
    </source>
</evidence>
<protein>
    <recommendedName>
        <fullName evidence="2">J domain-containing protein</fullName>
    </recommendedName>
</protein>
<feature type="domain" description="J" evidence="2">
    <location>
        <begin position="27"/>
        <end position="92"/>
    </location>
</feature>
<accession>A0A8K0FY79</accession>
<keyword evidence="1" id="KW-0472">Membrane</keyword>
<dbReference type="InterPro" id="IPR053025">
    <property type="entry name" value="Mito_ATP_Synthase-Asso"/>
</dbReference>
<evidence type="ECO:0000259" key="2">
    <source>
        <dbReference type="PROSITE" id="PS50076"/>
    </source>
</evidence>
<dbReference type="CDD" id="cd06257">
    <property type="entry name" value="DnaJ"/>
    <property type="match status" value="1"/>
</dbReference>
<dbReference type="InterPro" id="IPR001623">
    <property type="entry name" value="DnaJ_domain"/>
</dbReference>
<dbReference type="EMBL" id="VTPC01091248">
    <property type="protein sequence ID" value="KAF2878998.1"/>
    <property type="molecule type" value="Genomic_DNA"/>
</dbReference>
<dbReference type="InterPro" id="IPR036869">
    <property type="entry name" value="J_dom_sf"/>
</dbReference>
<keyword evidence="1" id="KW-1133">Transmembrane helix</keyword>
<dbReference type="Proteomes" id="UP000801492">
    <property type="component" value="Unassembled WGS sequence"/>
</dbReference>
<dbReference type="Pfam" id="PF00226">
    <property type="entry name" value="DnaJ"/>
    <property type="match status" value="1"/>
</dbReference>
<sequence>MHSINSMRIVQQNIRSLSNTATVRARNHYDSLGITPKATQADVKGAYYKLSMIYHPDKNEGCDVAAQKFRDITEAYEVLGNVRLRKLYDKGVSHIGIDISTEDPSAKFYRSREHRTRPPTTGRTPIYDFDEWSKSHYGATFARDMERKRKTQFYRDIVEKENQDLKTARFLIAMGVMFAILVYLSYDTRKLDRVTYTLNNNVVKQPTSKTD</sequence>
<gene>
    <name evidence="3" type="ORF">ILUMI_27180</name>
</gene>
<keyword evidence="1" id="KW-0812">Transmembrane</keyword>
<dbReference type="PANTHER" id="PTHR44873:SF1">
    <property type="entry name" value="DNAJ HOMOLOG SUBFAMILY C MEMBER 30, MITOCHONDRIAL"/>
    <property type="match status" value="1"/>
</dbReference>
<dbReference type="PROSITE" id="PS00636">
    <property type="entry name" value="DNAJ_1"/>
    <property type="match status" value="1"/>
</dbReference>
<feature type="transmembrane region" description="Helical" evidence="1">
    <location>
        <begin position="168"/>
        <end position="186"/>
    </location>
</feature>
<dbReference type="PANTHER" id="PTHR44873">
    <property type="entry name" value="DNAJ HOMOLOG SUBFAMILY C MEMBER 30, MITOCHONDRIAL"/>
    <property type="match status" value="1"/>
</dbReference>
<proteinExistence type="predicted"/>
<dbReference type="AlphaFoldDB" id="A0A8K0FY79"/>
<dbReference type="SMART" id="SM00271">
    <property type="entry name" value="DnaJ"/>
    <property type="match status" value="1"/>
</dbReference>
<name>A0A8K0FY79_IGNLU</name>
<dbReference type="SUPFAM" id="SSF46565">
    <property type="entry name" value="Chaperone J-domain"/>
    <property type="match status" value="1"/>
</dbReference>
<keyword evidence="4" id="KW-1185">Reference proteome</keyword>
<organism evidence="3 4">
    <name type="scientific">Ignelater luminosus</name>
    <name type="common">Cucubano</name>
    <name type="synonym">Pyrophorus luminosus</name>
    <dbReference type="NCBI Taxonomy" id="2038154"/>
    <lineage>
        <taxon>Eukaryota</taxon>
        <taxon>Metazoa</taxon>
        <taxon>Ecdysozoa</taxon>
        <taxon>Arthropoda</taxon>
        <taxon>Hexapoda</taxon>
        <taxon>Insecta</taxon>
        <taxon>Pterygota</taxon>
        <taxon>Neoptera</taxon>
        <taxon>Endopterygota</taxon>
        <taxon>Coleoptera</taxon>
        <taxon>Polyphaga</taxon>
        <taxon>Elateriformia</taxon>
        <taxon>Elateroidea</taxon>
        <taxon>Elateridae</taxon>
        <taxon>Agrypninae</taxon>
        <taxon>Pyrophorini</taxon>
        <taxon>Ignelater</taxon>
    </lineage>
</organism>
<evidence type="ECO:0000256" key="1">
    <source>
        <dbReference type="SAM" id="Phobius"/>
    </source>
</evidence>
<dbReference type="OrthoDB" id="291007at2759"/>
<dbReference type="InterPro" id="IPR018253">
    <property type="entry name" value="DnaJ_domain_CS"/>
</dbReference>
<dbReference type="Gene3D" id="1.10.287.110">
    <property type="entry name" value="DnaJ domain"/>
    <property type="match status" value="1"/>
</dbReference>
<evidence type="ECO:0000313" key="3">
    <source>
        <dbReference type="EMBL" id="KAF2878998.1"/>
    </source>
</evidence>
<comment type="caution">
    <text evidence="3">The sequence shown here is derived from an EMBL/GenBank/DDBJ whole genome shotgun (WGS) entry which is preliminary data.</text>
</comment>
<dbReference type="PROSITE" id="PS50076">
    <property type="entry name" value="DNAJ_2"/>
    <property type="match status" value="1"/>
</dbReference>
<reference evidence="3" key="1">
    <citation type="submission" date="2019-08" db="EMBL/GenBank/DDBJ databases">
        <title>The genome of the North American firefly Photinus pyralis.</title>
        <authorList>
            <consortium name="Photinus pyralis genome working group"/>
            <person name="Fallon T.R."/>
            <person name="Sander Lower S.E."/>
            <person name="Weng J.-K."/>
        </authorList>
    </citation>
    <scope>NUCLEOTIDE SEQUENCE</scope>
    <source>
        <strain evidence="3">TRF0915ILg1</strain>
        <tissue evidence="3">Whole body</tissue>
    </source>
</reference>
<dbReference type="PRINTS" id="PR00625">
    <property type="entry name" value="JDOMAIN"/>
</dbReference>